<dbReference type="Gene3D" id="1.10.10.10">
    <property type="entry name" value="Winged helix-like DNA-binding domain superfamily/Winged helix DNA-binding domain"/>
    <property type="match status" value="1"/>
</dbReference>
<proteinExistence type="predicted"/>
<sequence length="217" mass="24103">MAEQRYQTVLAVISDGLSVTQAAEKAGVSRQTVHGWLARYEAEGLDGLVDRSHRPVSCPHQMPAQVEAAVLELRRSRPYWGPRRLVFELTKRKVSPVPSESAVYRALVRAGLIDPALRDRRSRKWKRWERGAPMELWQMDVVGGFPLADGTSAKALTGIDDHSRMCVRSVDGPRTHPRGVRRAARCVGQVWVSGADLDRQRQGVHRPVQSPTGGSAL</sequence>
<keyword evidence="3" id="KW-1185">Reference proteome</keyword>
<dbReference type="Proteomes" id="UP000465609">
    <property type="component" value="Chromosome"/>
</dbReference>
<dbReference type="Pfam" id="PF13565">
    <property type="entry name" value="HTH_32"/>
    <property type="match status" value="1"/>
</dbReference>
<evidence type="ECO:0000313" key="3">
    <source>
        <dbReference type="Proteomes" id="UP000465609"/>
    </source>
</evidence>
<dbReference type="InterPro" id="IPR036388">
    <property type="entry name" value="WH-like_DNA-bd_sf"/>
</dbReference>
<reference evidence="2 3" key="1">
    <citation type="journal article" date="2019" name="Emerg. Microbes Infect.">
        <title>Comprehensive subspecies identification of 175 nontuberculous mycobacteria species based on 7547 genomic profiles.</title>
        <authorList>
            <person name="Matsumoto Y."/>
            <person name="Kinjo T."/>
            <person name="Motooka D."/>
            <person name="Nabeya D."/>
            <person name="Jung N."/>
            <person name="Uechi K."/>
            <person name="Horii T."/>
            <person name="Iida T."/>
            <person name="Fujita J."/>
            <person name="Nakamura S."/>
        </authorList>
    </citation>
    <scope>NUCLEOTIDE SEQUENCE [LARGE SCALE GENOMIC DNA]</scope>
    <source>
        <strain evidence="2 3">JCM 15296</strain>
    </source>
</reference>
<accession>A0ABM7IE46</accession>
<evidence type="ECO:0008006" key="4">
    <source>
        <dbReference type="Google" id="ProtNLM"/>
    </source>
</evidence>
<name>A0ABM7IE46_9MYCO</name>
<dbReference type="EMBL" id="AP022577">
    <property type="protein sequence ID" value="BBX84937.1"/>
    <property type="molecule type" value="Genomic_DNA"/>
</dbReference>
<feature type="region of interest" description="Disordered" evidence="1">
    <location>
        <begin position="198"/>
        <end position="217"/>
    </location>
</feature>
<dbReference type="InterPro" id="IPR009057">
    <property type="entry name" value="Homeodomain-like_sf"/>
</dbReference>
<organism evidence="2 3">
    <name type="scientific">Mycolicibacterium aubagnense</name>
    <dbReference type="NCBI Taxonomy" id="319707"/>
    <lineage>
        <taxon>Bacteria</taxon>
        <taxon>Bacillati</taxon>
        <taxon>Actinomycetota</taxon>
        <taxon>Actinomycetes</taxon>
        <taxon>Mycobacteriales</taxon>
        <taxon>Mycobacteriaceae</taxon>
        <taxon>Mycolicibacterium</taxon>
    </lineage>
</organism>
<gene>
    <name evidence="2" type="ORF">MAUB_28100</name>
</gene>
<evidence type="ECO:0000256" key="1">
    <source>
        <dbReference type="SAM" id="MobiDB-lite"/>
    </source>
</evidence>
<evidence type="ECO:0000313" key="2">
    <source>
        <dbReference type="EMBL" id="BBX84937.1"/>
    </source>
</evidence>
<dbReference type="SUPFAM" id="SSF46689">
    <property type="entry name" value="Homeodomain-like"/>
    <property type="match status" value="1"/>
</dbReference>
<protein>
    <recommendedName>
        <fullName evidence="4">Transposase</fullName>
    </recommendedName>
</protein>